<dbReference type="Proteomes" id="UP000253303">
    <property type="component" value="Unassembled WGS sequence"/>
</dbReference>
<evidence type="ECO:0000256" key="1">
    <source>
        <dbReference type="SAM" id="Phobius"/>
    </source>
</evidence>
<dbReference type="AlphaFoldDB" id="A0A366LUP7"/>
<evidence type="ECO:0000313" key="3">
    <source>
        <dbReference type="Proteomes" id="UP000253303"/>
    </source>
</evidence>
<dbReference type="RefSeq" id="WP_113983318.1">
    <property type="nucleotide sequence ID" value="NZ_QMEY01000012.1"/>
</dbReference>
<dbReference type="OrthoDB" id="4569917at2"/>
<keyword evidence="1" id="KW-0472">Membrane</keyword>
<keyword evidence="3" id="KW-1185">Reference proteome</keyword>
<evidence type="ECO:0000313" key="2">
    <source>
        <dbReference type="EMBL" id="RBQ17310.1"/>
    </source>
</evidence>
<keyword evidence="1" id="KW-0812">Transmembrane</keyword>
<feature type="transmembrane region" description="Helical" evidence="1">
    <location>
        <begin position="71"/>
        <end position="90"/>
    </location>
</feature>
<comment type="caution">
    <text evidence="2">The sequence shown here is derived from an EMBL/GenBank/DDBJ whole genome shotgun (WGS) entry which is preliminary data.</text>
</comment>
<proteinExistence type="predicted"/>
<reference evidence="2 3" key="1">
    <citation type="submission" date="2018-06" db="EMBL/GenBank/DDBJ databases">
        <title>Sphaerisporangium craniellae sp. nov., isolated from a marine sponge in the South China Sea.</title>
        <authorList>
            <person name="Li L."/>
        </authorList>
    </citation>
    <scope>NUCLEOTIDE SEQUENCE [LARGE SCALE GENOMIC DNA]</scope>
    <source>
        <strain evidence="2 3">LHW63015</strain>
    </source>
</reference>
<keyword evidence="1" id="KW-1133">Transmembrane helix</keyword>
<dbReference type="EMBL" id="QMEY01000012">
    <property type="protein sequence ID" value="RBQ17310.1"/>
    <property type="molecule type" value="Genomic_DNA"/>
</dbReference>
<name>A0A366LUP7_9ACTN</name>
<protein>
    <submittedName>
        <fullName evidence="2">Uncharacterized protein</fullName>
    </submittedName>
</protein>
<accession>A0A366LUP7</accession>
<organism evidence="2 3">
    <name type="scientific">Spongiactinospora rosea</name>
    <dbReference type="NCBI Taxonomy" id="2248750"/>
    <lineage>
        <taxon>Bacteria</taxon>
        <taxon>Bacillati</taxon>
        <taxon>Actinomycetota</taxon>
        <taxon>Actinomycetes</taxon>
        <taxon>Streptosporangiales</taxon>
        <taxon>Streptosporangiaceae</taxon>
        <taxon>Spongiactinospora</taxon>
    </lineage>
</organism>
<sequence>MRNATLARHVVAGAAAGAAGTTVLNTVTYLDMALRGRPASGLPEQAAGVLADRVHADLGEGGTADNRRQGLGPMLGIAAGVGVGAAYGLYRYATARRRTRPLDVGAVAVLASVAGNAPLTALRLTDPRTWGATGWLSDAVPHLAYALATIATFDLTRTRPRRR</sequence>
<gene>
    <name evidence="2" type="ORF">DP939_25570</name>
</gene>